<reference evidence="1 2" key="1">
    <citation type="submission" date="2014-02" db="EMBL/GenBank/DDBJ databases">
        <authorList>
            <person name="Sears C."/>
            <person name="Carroll K."/>
            <person name="Sack B.R."/>
            <person name="Qadri F."/>
            <person name="Myers L.L."/>
            <person name="Chung G.-T."/>
            <person name="Escheverria P."/>
            <person name="Fraser C.M."/>
            <person name="Sadzewicz L."/>
            <person name="Shefchek K.A."/>
            <person name="Tallon L."/>
            <person name="Das S.P."/>
            <person name="Daugherty S."/>
            <person name="Mongodin E.F."/>
        </authorList>
    </citation>
    <scope>NUCLEOTIDE SEQUENCE [LARGE SCALE GENOMIC DNA]</scope>
    <source>
        <strain evidence="1 2">3783N1-6</strain>
    </source>
</reference>
<dbReference type="EMBL" id="JGEU01000025">
    <property type="protein sequence ID" value="EYB11853.1"/>
    <property type="molecule type" value="Genomic_DNA"/>
</dbReference>
<name>A0AB73ARL4_BACFG</name>
<organism evidence="1 2">
    <name type="scientific">Bacteroides fragilis str. 3783N1-6</name>
    <dbReference type="NCBI Taxonomy" id="1339310"/>
    <lineage>
        <taxon>Bacteria</taxon>
        <taxon>Pseudomonadati</taxon>
        <taxon>Bacteroidota</taxon>
        <taxon>Bacteroidia</taxon>
        <taxon>Bacteroidales</taxon>
        <taxon>Bacteroidaceae</taxon>
        <taxon>Bacteroides</taxon>
    </lineage>
</organism>
<evidence type="ECO:0000313" key="2">
    <source>
        <dbReference type="Proteomes" id="UP000021175"/>
    </source>
</evidence>
<dbReference type="AlphaFoldDB" id="A0AB73ARL4"/>
<protein>
    <submittedName>
        <fullName evidence="1">Uncharacterized protein</fullName>
    </submittedName>
</protein>
<proteinExistence type="predicted"/>
<evidence type="ECO:0000313" key="1">
    <source>
        <dbReference type="EMBL" id="EYB11853.1"/>
    </source>
</evidence>
<comment type="caution">
    <text evidence="1">The sequence shown here is derived from an EMBL/GenBank/DDBJ whole genome shotgun (WGS) entry which is preliminary data.</text>
</comment>
<dbReference type="Proteomes" id="UP000021175">
    <property type="component" value="Unassembled WGS sequence"/>
</dbReference>
<gene>
    <name evidence="1" type="ORF">M119_4973</name>
</gene>
<sequence>MSYFILINKKASNQGFNADTHILTLHKKQDSYLLVNNQTSNLLFLLLQ</sequence>
<accession>A0AB73ARL4</accession>